<dbReference type="OrthoDB" id="27934at2759"/>
<feature type="transmembrane region" description="Helical" evidence="3">
    <location>
        <begin position="776"/>
        <end position="795"/>
    </location>
</feature>
<dbReference type="Gene3D" id="1.25.40.10">
    <property type="entry name" value="Tetratricopeptide repeat domain"/>
    <property type="match status" value="2"/>
</dbReference>
<feature type="signal peptide" evidence="4">
    <location>
        <begin position="1"/>
        <end position="29"/>
    </location>
</feature>
<keyword evidence="3" id="KW-0472">Membrane</keyword>
<dbReference type="SUPFAM" id="SSF81901">
    <property type="entry name" value="HCP-like"/>
    <property type="match status" value="3"/>
</dbReference>
<keyword evidence="3" id="KW-1133">Transmembrane helix</keyword>
<dbReference type="GO" id="GO:0036503">
    <property type="term" value="P:ERAD pathway"/>
    <property type="evidence" value="ECO:0007669"/>
    <property type="project" value="TreeGrafter"/>
</dbReference>
<evidence type="ECO:0000256" key="3">
    <source>
        <dbReference type="SAM" id="Phobius"/>
    </source>
</evidence>
<dbReference type="Proteomes" id="UP000018144">
    <property type="component" value="Unassembled WGS sequence"/>
</dbReference>
<dbReference type="eggNOG" id="KOG1550">
    <property type="taxonomic scope" value="Eukaryota"/>
</dbReference>
<evidence type="ECO:0000256" key="4">
    <source>
        <dbReference type="SAM" id="SignalP"/>
    </source>
</evidence>
<accession>U4LRQ9</accession>
<protein>
    <submittedName>
        <fullName evidence="5">Similar to Protein sel-1 homolog 2 acc. no. Q3V172</fullName>
    </submittedName>
</protein>
<feature type="region of interest" description="Disordered" evidence="2">
    <location>
        <begin position="824"/>
        <end position="859"/>
    </location>
</feature>
<evidence type="ECO:0000256" key="1">
    <source>
        <dbReference type="ARBA" id="ARBA00038101"/>
    </source>
</evidence>
<feature type="compositionally biased region" description="Low complexity" evidence="2">
    <location>
        <begin position="46"/>
        <end position="61"/>
    </location>
</feature>
<evidence type="ECO:0000313" key="5">
    <source>
        <dbReference type="EMBL" id="CCX32020.1"/>
    </source>
</evidence>
<gene>
    <name evidence="5" type="ORF">PCON_12224</name>
</gene>
<evidence type="ECO:0000256" key="2">
    <source>
        <dbReference type="SAM" id="MobiDB-lite"/>
    </source>
</evidence>
<feature type="region of interest" description="Disordered" evidence="2">
    <location>
        <begin position="36"/>
        <end position="67"/>
    </location>
</feature>
<dbReference type="OMA" id="DRSFSEW"/>
<proteinExistence type="inferred from homology"/>
<keyword evidence="6" id="KW-1185">Reference proteome</keyword>
<name>U4LRQ9_PYROM</name>
<dbReference type="PANTHER" id="PTHR11102:SF147">
    <property type="entry name" value="SEL1L ADAPTOR SUBUNIT OF ERAD E3 UBIQUITIN LIGASE"/>
    <property type="match status" value="1"/>
</dbReference>
<dbReference type="EMBL" id="HF935722">
    <property type="protein sequence ID" value="CCX32020.1"/>
    <property type="molecule type" value="Genomic_DNA"/>
</dbReference>
<evidence type="ECO:0000313" key="6">
    <source>
        <dbReference type="Proteomes" id="UP000018144"/>
    </source>
</evidence>
<reference evidence="5 6" key="1">
    <citation type="journal article" date="2013" name="PLoS Genet.">
        <title>The genome and development-dependent transcriptomes of Pyronema confluens: a window into fungal evolution.</title>
        <authorList>
            <person name="Traeger S."/>
            <person name="Altegoer F."/>
            <person name="Freitag M."/>
            <person name="Gabaldon T."/>
            <person name="Kempken F."/>
            <person name="Kumar A."/>
            <person name="Marcet-Houben M."/>
            <person name="Poggeler S."/>
            <person name="Stajich J.E."/>
            <person name="Nowrousian M."/>
        </authorList>
    </citation>
    <scope>NUCLEOTIDE SEQUENCE [LARGE SCALE GENOMIC DNA]</scope>
    <source>
        <strain evidence="6">CBS 100304</strain>
        <tissue evidence="5">Vegetative mycelium</tissue>
    </source>
</reference>
<dbReference type="SMART" id="SM00671">
    <property type="entry name" value="SEL1"/>
    <property type="match status" value="10"/>
</dbReference>
<sequence>MKRSRSTTTPRSLLVLLLAFTLISTTTLAHDTPQIPLTTSLEDRPSASFTSSKLSTTSNLSPDHAEQASEWVSTAREILHGIEPSPHFVPTDKTGSSGLVSTLWYGAKQLLLWHNAETLEDKPVVSGVHGMKLQSATTLLEKAAEVRNPDAMFLLAEMNFYGNWSMPRNYKTAYRWYKELADTHGNHTAQHMVGFMHATGIGGAVKKDQGMALLYHTFAASAGNTRSQMTIAFRYYQGIGTPRNCEEAVYNYQQVALKAIKWWESGPPGGHYLDKHASRLADDKGGVYGEGASVSSTGANRIQQKSSLDNTKDLGDIVDYLELLARKGNLPETISLGKIYYEGSKNLPRNIPKAKEYFKRVAHQYWDSSWKIRPGSPQYLEKFAGRAAGHLGHMALRGEGGPQDFVMAQRWFRLGVACGDANSQTGLGLMYYNGLGVKEDRTKASKYFKAATTQDFPVAQVNYAKILLDNNSIDQAKRYLELAARHGNVEAFFWLAEINNNAIAEGRSCGIATAYYKIVAERIEPIQSPMAWANAAYRSGDLESALIGYLMAAEQGYESAQANVAYLLDPKRSALPFETLQSYLTPASASISPEASASAARNEHLALTYWTRSAKQANVDSLVKMGDYYLSGIGCEPDPAKAASCYNAAAEHQASAQALWNLGWMHENGIGVSQDFHLAKRYYDQAFETNPEAYLPVALSLLKLRVRAFWNSITNGGVNGIGPDPKKKQVTFREFLRNWYEAARNDGDVEEQQGQQTLPEGYGNYEEEVEDWDEDFAESLVILVLAGVIAALVYYRQWRAQRQAREAADNQAAGRGAAGAVPGNAAAGNGGNGNGNPAAGLNDGGLWGEPQMPGWGMPH</sequence>
<dbReference type="AlphaFoldDB" id="U4LRQ9"/>
<dbReference type="InterPro" id="IPR011990">
    <property type="entry name" value="TPR-like_helical_dom_sf"/>
</dbReference>
<keyword evidence="4" id="KW-0732">Signal</keyword>
<keyword evidence="3" id="KW-0812">Transmembrane</keyword>
<dbReference type="Pfam" id="PF08238">
    <property type="entry name" value="Sel1"/>
    <property type="match status" value="10"/>
</dbReference>
<dbReference type="InterPro" id="IPR050767">
    <property type="entry name" value="Sel1_AlgK"/>
</dbReference>
<dbReference type="InterPro" id="IPR006597">
    <property type="entry name" value="Sel1-like"/>
</dbReference>
<dbReference type="PANTHER" id="PTHR11102">
    <property type="entry name" value="SEL-1-LIKE PROTEIN"/>
    <property type="match status" value="1"/>
</dbReference>
<feature type="chain" id="PRO_5004652335" evidence="4">
    <location>
        <begin position="30"/>
        <end position="859"/>
    </location>
</feature>
<comment type="similarity">
    <text evidence="1">Belongs to the sel-1 family.</text>
</comment>
<dbReference type="STRING" id="1076935.U4LRQ9"/>
<dbReference type="GO" id="GO:0005789">
    <property type="term" value="C:endoplasmic reticulum membrane"/>
    <property type="evidence" value="ECO:0007669"/>
    <property type="project" value="TreeGrafter"/>
</dbReference>
<organism evidence="5 6">
    <name type="scientific">Pyronema omphalodes (strain CBS 100304)</name>
    <name type="common">Pyronema confluens</name>
    <dbReference type="NCBI Taxonomy" id="1076935"/>
    <lineage>
        <taxon>Eukaryota</taxon>
        <taxon>Fungi</taxon>
        <taxon>Dikarya</taxon>
        <taxon>Ascomycota</taxon>
        <taxon>Pezizomycotina</taxon>
        <taxon>Pezizomycetes</taxon>
        <taxon>Pezizales</taxon>
        <taxon>Pyronemataceae</taxon>
        <taxon>Pyronema</taxon>
    </lineage>
</organism>